<proteinExistence type="predicted"/>
<keyword evidence="2" id="KW-0812">Transmembrane</keyword>
<name>A0A916Y9N4_9MICO</name>
<dbReference type="AlphaFoldDB" id="A0A916Y9N4"/>
<protein>
    <recommendedName>
        <fullName evidence="5">DUF3093 domain-containing protein</fullName>
    </recommendedName>
</protein>
<evidence type="ECO:0000313" key="3">
    <source>
        <dbReference type="EMBL" id="GGD36028.1"/>
    </source>
</evidence>
<feature type="transmembrane region" description="Helical" evidence="2">
    <location>
        <begin position="55"/>
        <end position="79"/>
    </location>
</feature>
<sequence length="209" mass="21785">MLGRAIDRRHGGRAIFFASEDPTGSAGSSDEGVTGSADTVPTTWRRSVSISRGGAITLGVLFGATNLALVAACVVGLRTDGSVPVPLWIALAIMLPVTLVALAALRFDVRIDERGVTARAALGWPRVRVPLEKITSADVIAEVSPLADFGGWGWRTVGAGDGVVLRTGEAIRIGRDRRSDLTITVDDAAGAVAVLNALRREAGHAVDRP</sequence>
<reference evidence="3" key="1">
    <citation type="journal article" date="2014" name="Int. J. Syst. Evol. Microbiol.">
        <title>Complete genome sequence of Corynebacterium casei LMG S-19264T (=DSM 44701T), isolated from a smear-ripened cheese.</title>
        <authorList>
            <consortium name="US DOE Joint Genome Institute (JGI-PGF)"/>
            <person name="Walter F."/>
            <person name="Albersmeier A."/>
            <person name="Kalinowski J."/>
            <person name="Ruckert C."/>
        </authorList>
    </citation>
    <scope>NUCLEOTIDE SEQUENCE</scope>
    <source>
        <strain evidence="3">CGMCC 1.15152</strain>
    </source>
</reference>
<accession>A0A916Y9N4</accession>
<gene>
    <name evidence="3" type="ORF">GCM10010915_15800</name>
</gene>
<reference evidence="3" key="2">
    <citation type="submission" date="2020-09" db="EMBL/GenBank/DDBJ databases">
        <authorList>
            <person name="Sun Q."/>
            <person name="Zhou Y."/>
        </authorList>
    </citation>
    <scope>NUCLEOTIDE SEQUENCE</scope>
    <source>
        <strain evidence="3">CGMCC 1.15152</strain>
    </source>
</reference>
<dbReference type="EMBL" id="BMHO01000001">
    <property type="protein sequence ID" value="GGD36028.1"/>
    <property type="molecule type" value="Genomic_DNA"/>
</dbReference>
<organism evidence="3 4">
    <name type="scientific">Microbacterium faecale</name>
    <dbReference type="NCBI Taxonomy" id="1804630"/>
    <lineage>
        <taxon>Bacteria</taxon>
        <taxon>Bacillati</taxon>
        <taxon>Actinomycetota</taxon>
        <taxon>Actinomycetes</taxon>
        <taxon>Micrococcales</taxon>
        <taxon>Microbacteriaceae</taxon>
        <taxon>Microbacterium</taxon>
    </lineage>
</organism>
<evidence type="ECO:0000313" key="4">
    <source>
        <dbReference type="Proteomes" id="UP000633205"/>
    </source>
</evidence>
<keyword evidence="4" id="KW-1185">Reference proteome</keyword>
<keyword evidence="2" id="KW-1133">Transmembrane helix</keyword>
<comment type="caution">
    <text evidence="3">The sequence shown here is derived from an EMBL/GenBank/DDBJ whole genome shotgun (WGS) entry which is preliminary data.</text>
</comment>
<feature type="transmembrane region" description="Helical" evidence="2">
    <location>
        <begin position="85"/>
        <end position="105"/>
    </location>
</feature>
<keyword evidence="2" id="KW-0472">Membrane</keyword>
<feature type="region of interest" description="Disordered" evidence="1">
    <location>
        <begin position="18"/>
        <end position="39"/>
    </location>
</feature>
<evidence type="ECO:0008006" key="5">
    <source>
        <dbReference type="Google" id="ProtNLM"/>
    </source>
</evidence>
<evidence type="ECO:0000256" key="1">
    <source>
        <dbReference type="SAM" id="MobiDB-lite"/>
    </source>
</evidence>
<dbReference type="Proteomes" id="UP000633205">
    <property type="component" value="Unassembled WGS sequence"/>
</dbReference>
<evidence type="ECO:0000256" key="2">
    <source>
        <dbReference type="SAM" id="Phobius"/>
    </source>
</evidence>